<dbReference type="GO" id="GO:0016616">
    <property type="term" value="F:oxidoreductase activity, acting on the CH-OH group of donors, NAD or NADP as acceptor"/>
    <property type="evidence" value="ECO:0007669"/>
    <property type="project" value="TreeGrafter"/>
</dbReference>
<evidence type="ECO:0000313" key="5">
    <source>
        <dbReference type="Proteomes" id="UP000639643"/>
    </source>
</evidence>
<dbReference type="Proteomes" id="UP000639643">
    <property type="component" value="Unassembled WGS sequence"/>
</dbReference>
<feature type="non-terminal residue" evidence="4">
    <location>
        <position position="1"/>
    </location>
</feature>
<keyword evidence="1" id="KW-0560">Oxidoreductase</keyword>
<accession>A0A8H6MRU0</accession>
<protein>
    <submittedName>
        <fullName evidence="4">Aldehyde reductase</fullName>
    </submittedName>
</protein>
<evidence type="ECO:0000256" key="1">
    <source>
        <dbReference type="ARBA" id="ARBA00023002"/>
    </source>
</evidence>
<dbReference type="InterPro" id="IPR050425">
    <property type="entry name" value="NAD(P)_dehydrat-like"/>
</dbReference>
<dbReference type="OrthoDB" id="2735536at2759"/>
<gene>
    <name evidence="4" type="ORF">CMUS01_14303</name>
</gene>
<dbReference type="Pfam" id="PF01370">
    <property type="entry name" value="Epimerase"/>
    <property type="match status" value="1"/>
</dbReference>
<sequence length="113" mass="11948">MTIPGIPNPAVPYGSLVVISGASGFIGSHVADQTLAAGYRVRGTTRDVSKNRWLEDYFGSKYGDDKFHLVAVPDMEAPDAFDEAVQGAAGFIHVANDMTGSRDPAIAIPRAVN</sequence>
<organism evidence="4 5">
    <name type="scientific">Colletotrichum musicola</name>
    <dbReference type="NCBI Taxonomy" id="2175873"/>
    <lineage>
        <taxon>Eukaryota</taxon>
        <taxon>Fungi</taxon>
        <taxon>Dikarya</taxon>
        <taxon>Ascomycota</taxon>
        <taxon>Pezizomycotina</taxon>
        <taxon>Sordariomycetes</taxon>
        <taxon>Hypocreomycetidae</taxon>
        <taxon>Glomerellales</taxon>
        <taxon>Glomerellaceae</taxon>
        <taxon>Colletotrichum</taxon>
        <taxon>Colletotrichum orchidearum species complex</taxon>
    </lineage>
</organism>
<evidence type="ECO:0000259" key="3">
    <source>
        <dbReference type="Pfam" id="PF01370"/>
    </source>
</evidence>
<keyword evidence="5" id="KW-1185">Reference proteome</keyword>
<evidence type="ECO:0000256" key="2">
    <source>
        <dbReference type="ARBA" id="ARBA00023445"/>
    </source>
</evidence>
<dbReference type="PANTHER" id="PTHR10366">
    <property type="entry name" value="NAD DEPENDENT EPIMERASE/DEHYDRATASE"/>
    <property type="match status" value="1"/>
</dbReference>
<dbReference type="AlphaFoldDB" id="A0A8H6MRU0"/>
<dbReference type="PANTHER" id="PTHR10366:SF562">
    <property type="entry name" value="ALDEHYDE REDUCTASE II (AFU_ORTHOLOGUE AFUA_1G11360)"/>
    <property type="match status" value="1"/>
</dbReference>
<comment type="caution">
    <text evidence="4">The sequence shown here is derived from an EMBL/GenBank/DDBJ whole genome shotgun (WGS) entry which is preliminary data.</text>
</comment>
<name>A0A8H6MRU0_9PEZI</name>
<dbReference type="EMBL" id="WIGM01001014">
    <property type="protein sequence ID" value="KAF6806659.1"/>
    <property type="molecule type" value="Genomic_DNA"/>
</dbReference>
<dbReference type="InterPro" id="IPR036291">
    <property type="entry name" value="NAD(P)-bd_dom_sf"/>
</dbReference>
<feature type="domain" description="NAD-dependent epimerase/dehydratase" evidence="3">
    <location>
        <begin position="17"/>
        <end position="95"/>
    </location>
</feature>
<reference evidence="4" key="1">
    <citation type="journal article" date="2020" name="Phytopathology">
        <title>Genome Sequence Resources of Colletotrichum truncatum, C. plurivorum, C. musicola, and C. sojae: Four Species Pathogenic to Soybean (Glycine max).</title>
        <authorList>
            <person name="Rogerio F."/>
            <person name="Boufleur T.R."/>
            <person name="Ciampi-Guillardi M."/>
            <person name="Sukno S.A."/>
            <person name="Thon M.R."/>
            <person name="Massola Junior N.S."/>
            <person name="Baroncelli R."/>
        </authorList>
    </citation>
    <scope>NUCLEOTIDE SEQUENCE</scope>
    <source>
        <strain evidence="4">LFN0074</strain>
    </source>
</reference>
<dbReference type="Gene3D" id="3.40.50.720">
    <property type="entry name" value="NAD(P)-binding Rossmann-like Domain"/>
    <property type="match status" value="1"/>
</dbReference>
<dbReference type="SUPFAM" id="SSF51735">
    <property type="entry name" value="NAD(P)-binding Rossmann-fold domains"/>
    <property type="match status" value="1"/>
</dbReference>
<dbReference type="InterPro" id="IPR001509">
    <property type="entry name" value="Epimerase_deHydtase"/>
</dbReference>
<evidence type="ECO:0000313" key="4">
    <source>
        <dbReference type="EMBL" id="KAF6806659.1"/>
    </source>
</evidence>
<proteinExistence type="inferred from homology"/>
<comment type="similarity">
    <text evidence="2">Belongs to the NAD(P)-dependent epimerase/dehydratase family. Dihydroflavonol-4-reductase subfamily.</text>
</comment>